<dbReference type="OrthoDB" id="791936at2"/>
<reference evidence="2" key="1">
    <citation type="submission" date="2016-10" db="EMBL/GenBank/DDBJ databases">
        <authorList>
            <person name="Varghese N."/>
            <person name="Submissions S."/>
        </authorList>
    </citation>
    <scope>NUCLEOTIDE SEQUENCE [LARGE SCALE GENOMIC DNA]</scope>
    <source>
        <strain evidence="2">DSM 17071</strain>
    </source>
</reference>
<evidence type="ECO:0000313" key="1">
    <source>
        <dbReference type="EMBL" id="SDH78093.1"/>
    </source>
</evidence>
<dbReference type="STRING" id="311334.SAMN05421846_10231"/>
<dbReference type="EMBL" id="FNDW01000002">
    <property type="protein sequence ID" value="SDH78093.1"/>
    <property type="molecule type" value="Genomic_DNA"/>
</dbReference>
<keyword evidence="2" id="KW-1185">Reference proteome</keyword>
<dbReference type="AlphaFoldDB" id="A0A1G8F7E7"/>
<evidence type="ECO:0000313" key="2">
    <source>
        <dbReference type="Proteomes" id="UP000198869"/>
    </source>
</evidence>
<accession>A0A1G8F7E7</accession>
<gene>
    <name evidence="1" type="ORF">SAMN05421846_10231</name>
</gene>
<proteinExistence type="predicted"/>
<dbReference type="Proteomes" id="UP000198869">
    <property type="component" value="Unassembled WGS sequence"/>
</dbReference>
<sequence length="778" mass="90231">MNNFYIYDVFYKDGKKNTSTTVIFCPGNFLDIEQLQLELKLFYTNHFQTDRTVLIGGKYIDKFVEKITNARKDIFKYVPKIEDITFFDNLHVLCFDINGNIHEQSHNDLKEFKGLNTFKKYFINQGLTKIFVERGGLVESTGSHHHYMFPSGRKHSDKFLRVANILLYSSEIYFIAFRLLQFFKTENYKEIYCDTSSINSVAIALNDLLNRFSSELKIYPINSFQSYDGLYSGKVQLKSNSFILISASTSGNILEYIIEKNRELKKDNIVTLFYLDNTKPSKIALEQVACNLTKNEGNPNGVERFVSYESQHSCDLCISGSYPIEISGDVFLLEKPKINGVRIDASDMDIQTSSHFINQFMSYKGNSSIMKTNYKEIGEGFVKKYEVYIDYSYIIDNISSDNRFKKYKEKLDAYVNQYVPSNLKYILHLNDDASKKLAEYVKEKIKANYCSSSIPSLISQDQFSKISKANEGSILIVGSCITNGKNLLYLSRALRNYKLRIIYFIGIIRPNNQKSYSFLRTNLKYGRYGAENSTFIEVEKIFCSNKNIDNPWQEELNFLKKHLTLSDDLELNTFLKERIKSIENCYSNEVRGMHDNLFLPITKAGKGSKNLKIRRNSAFFNRENYAEHVSQSDVYFNIAYVINKLRNSENSLHTLKQSAFVRNLISPENLNRFNDGIIQACILRSASKEELNYAFDEELSGQLKDILTTIFKYKTQEQGEAILEFLYSLAIKKMTLKLHHLSYLLSILENEKNYLIRFFCKIIKIEYKLISNNIDSSN</sequence>
<organism evidence="1 2">
    <name type="scientific">Chryseobacterium taeanense</name>
    <dbReference type="NCBI Taxonomy" id="311334"/>
    <lineage>
        <taxon>Bacteria</taxon>
        <taxon>Pseudomonadati</taxon>
        <taxon>Bacteroidota</taxon>
        <taxon>Flavobacteriia</taxon>
        <taxon>Flavobacteriales</taxon>
        <taxon>Weeksellaceae</taxon>
        <taxon>Chryseobacterium group</taxon>
        <taxon>Chryseobacterium</taxon>
    </lineage>
</organism>
<protein>
    <submittedName>
        <fullName evidence="1">Uncharacterized protein</fullName>
    </submittedName>
</protein>
<name>A0A1G8F7E7_9FLAO</name>
<dbReference type="RefSeq" id="WP_089854741.1">
    <property type="nucleotide sequence ID" value="NZ_FNDW01000002.1"/>
</dbReference>